<reference evidence="1 2" key="1">
    <citation type="journal article" date="2018" name="Sci. Rep.">
        <title>Genomic signatures of local adaptation to the degree of environmental predictability in rotifers.</title>
        <authorList>
            <person name="Franch-Gras L."/>
            <person name="Hahn C."/>
            <person name="Garcia-Roger E.M."/>
            <person name="Carmona M.J."/>
            <person name="Serra M."/>
            <person name="Gomez A."/>
        </authorList>
    </citation>
    <scope>NUCLEOTIDE SEQUENCE [LARGE SCALE GENOMIC DNA]</scope>
    <source>
        <strain evidence="1">HYR1</strain>
    </source>
</reference>
<evidence type="ECO:0000313" key="2">
    <source>
        <dbReference type="Proteomes" id="UP000276133"/>
    </source>
</evidence>
<accession>A0A3M7RCT2</accession>
<dbReference type="AlphaFoldDB" id="A0A3M7RCT2"/>
<organism evidence="1 2">
    <name type="scientific">Brachionus plicatilis</name>
    <name type="common">Marine rotifer</name>
    <name type="synonym">Brachionus muelleri</name>
    <dbReference type="NCBI Taxonomy" id="10195"/>
    <lineage>
        <taxon>Eukaryota</taxon>
        <taxon>Metazoa</taxon>
        <taxon>Spiralia</taxon>
        <taxon>Gnathifera</taxon>
        <taxon>Rotifera</taxon>
        <taxon>Eurotatoria</taxon>
        <taxon>Monogononta</taxon>
        <taxon>Pseudotrocha</taxon>
        <taxon>Ploima</taxon>
        <taxon>Brachionidae</taxon>
        <taxon>Brachionus</taxon>
    </lineage>
</organism>
<gene>
    <name evidence="1" type="ORF">BpHYR1_008386</name>
</gene>
<comment type="caution">
    <text evidence="1">The sequence shown here is derived from an EMBL/GenBank/DDBJ whole genome shotgun (WGS) entry which is preliminary data.</text>
</comment>
<sequence length="152" mass="17922">MKIIGYNIGELYVIVEDIQKVMYTNINNLLKLLIMLGHFMLVKKTTRYNKYHPKNYLSRKFKSNPCPGFKILNTEEEFPSPGFKILNTEEEILAKIARKFLIMTDLFALDNPRSELGIFFGFYKQLWHCSLLGFLKKKLKKSPDLSNQQYIF</sequence>
<dbReference type="Proteomes" id="UP000276133">
    <property type="component" value="Unassembled WGS sequence"/>
</dbReference>
<name>A0A3M7RCT2_BRAPC</name>
<dbReference type="EMBL" id="REGN01003694">
    <property type="protein sequence ID" value="RNA21340.1"/>
    <property type="molecule type" value="Genomic_DNA"/>
</dbReference>
<protein>
    <submittedName>
        <fullName evidence="1">Uncharacterized protein</fullName>
    </submittedName>
</protein>
<proteinExistence type="predicted"/>
<evidence type="ECO:0000313" key="1">
    <source>
        <dbReference type="EMBL" id="RNA21340.1"/>
    </source>
</evidence>
<keyword evidence="2" id="KW-1185">Reference proteome</keyword>